<protein>
    <submittedName>
        <fullName evidence="6">Cytochrome c maturation protein CcmE</fullName>
    </submittedName>
</protein>
<evidence type="ECO:0000256" key="4">
    <source>
        <dbReference type="ARBA" id="ARBA00023136"/>
    </source>
</evidence>
<accession>A0A5C6XAI9</accession>
<comment type="caution">
    <text evidence="6">The sequence shown here is derived from an EMBL/GenBank/DDBJ whole genome shotgun (WGS) entry which is preliminary data.</text>
</comment>
<dbReference type="OrthoDB" id="9794828at2"/>
<keyword evidence="4 5" id="KW-0472">Membrane</keyword>
<keyword evidence="2" id="KW-0349">Heme</keyword>
<keyword evidence="3" id="KW-0201">Cytochrome c-type biogenesis</keyword>
<evidence type="ECO:0000313" key="7">
    <source>
        <dbReference type="Proteomes" id="UP000321412"/>
    </source>
</evidence>
<sequence length="232" mass="24874">MPQAIALPAWCAYANPPYWSPAPELAAFSGNARPRHRRSHGGFVNRLILDPLMSTHTTPPSDPNPRGWDGDLDADLLDEELDALDDLPSSQADGPSWGLIIGVLVAIVAIAFLVLDGLEGETYFYEVDQAVAKGDDLIGKTVRIKGIVEPGSFEGEAGGIHNTFRISEQGVGMKVVYTRALPDTFQEDSEVVAQGVVDETLTLHADEVLVKCPSRYEGAPPTGAELSPQAAR</sequence>
<dbReference type="GO" id="GO:0017003">
    <property type="term" value="P:protein-heme linkage"/>
    <property type="evidence" value="ECO:0007669"/>
    <property type="project" value="InterPro"/>
</dbReference>
<evidence type="ECO:0000256" key="3">
    <source>
        <dbReference type="ARBA" id="ARBA00022748"/>
    </source>
</evidence>
<evidence type="ECO:0000313" key="6">
    <source>
        <dbReference type="EMBL" id="TXD38967.1"/>
    </source>
</evidence>
<dbReference type="EMBL" id="VOSM01000001">
    <property type="protein sequence ID" value="TXD38967.1"/>
    <property type="molecule type" value="Genomic_DNA"/>
</dbReference>
<keyword evidence="2" id="KW-0408">Iron</keyword>
<dbReference type="AlphaFoldDB" id="A0A5C6XAI9"/>
<dbReference type="GO" id="GO:0017004">
    <property type="term" value="P:cytochrome complex assembly"/>
    <property type="evidence" value="ECO:0007669"/>
    <property type="project" value="UniProtKB-KW"/>
</dbReference>
<evidence type="ECO:0000256" key="2">
    <source>
        <dbReference type="ARBA" id="ARBA00022617"/>
    </source>
</evidence>
<keyword evidence="7" id="KW-1185">Reference proteome</keyword>
<dbReference type="Pfam" id="PF03100">
    <property type="entry name" value="CcmE"/>
    <property type="match status" value="1"/>
</dbReference>
<name>A0A5C6XAI9_9DELT</name>
<dbReference type="GO" id="GO:0005886">
    <property type="term" value="C:plasma membrane"/>
    <property type="evidence" value="ECO:0007669"/>
    <property type="project" value="InterPro"/>
</dbReference>
<proteinExistence type="predicted"/>
<evidence type="ECO:0000256" key="1">
    <source>
        <dbReference type="ARBA" id="ARBA00004370"/>
    </source>
</evidence>
<dbReference type="InterPro" id="IPR036127">
    <property type="entry name" value="CcmE-like_sf"/>
</dbReference>
<organism evidence="6 7">
    <name type="scientific">Lujinxingia vulgaris</name>
    <dbReference type="NCBI Taxonomy" id="2600176"/>
    <lineage>
        <taxon>Bacteria</taxon>
        <taxon>Deltaproteobacteria</taxon>
        <taxon>Bradymonadales</taxon>
        <taxon>Lujinxingiaceae</taxon>
        <taxon>Lujinxingia</taxon>
    </lineage>
</organism>
<keyword evidence="5" id="KW-0812">Transmembrane</keyword>
<dbReference type="InterPro" id="IPR004329">
    <property type="entry name" value="CcmE"/>
</dbReference>
<reference evidence="6 7" key="1">
    <citation type="submission" date="2019-08" db="EMBL/GenBank/DDBJ databases">
        <title>Bradymonadales sp. TMQ4.</title>
        <authorList>
            <person name="Liang Q."/>
        </authorList>
    </citation>
    <scope>NUCLEOTIDE SEQUENCE [LARGE SCALE GENOMIC DNA]</scope>
    <source>
        <strain evidence="6 7">TMQ4</strain>
    </source>
</reference>
<comment type="subcellular location">
    <subcellularLocation>
        <location evidence="1">Membrane</location>
    </subcellularLocation>
</comment>
<dbReference type="Proteomes" id="UP000321412">
    <property type="component" value="Unassembled WGS sequence"/>
</dbReference>
<gene>
    <name evidence="6" type="ORF">FRC98_00775</name>
</gene>
<keyword evidence="2" id="KW-0479">Metal-binding</keyword>
<dbReference type="Gene3D" id="2.40.50.140">
    <property type="entry name" value="Nucleic acid-binding proteins"/>
    <property type="match status" value="1"/>
</dbReference>
<feature type="transmembrane region" description="Helical" evidence="5">
    <location>
        <begin position="96"/>
        <end position="115"/>
    </location>
</feature>
<dbReference type="SUPFAM" id="SSF82093">
    <property type="entry name" value="Heme chaperone CcmE"/>
    <property type="match status" value="1"/>
</dbReference>
<dbReference type="InterPro" id="IPR012340">
    <property type="entry name" value="NA-bd_OB-fold"/>
</dbReference>
<evidence type="ECO:0000256" key="5">
    <source>
        <dbReference type="SAM" id="Phobius"/>
    </source>
</evidence>
<dbReference type="GO" id="GO:0020037">
    <property type="term" value="F:heme binding"/>
    <property type="evidence" value="ECO:0007669"/>
    <property type="project" value="InterPro"/>
</dbReference>
<keyword evidence="5" id="KW-1133">Transmembrane helix</keyword>